<feature type="domain" description="SGNH hydrolase-type esterase" evidence="2">
    <location>
        <begin position="37"/>
        <end position="175"/>
    </location>
</feature>
<dbReference type="Gene3D" id="3.40.50.1110">
    <property type="entry name" value="SGNH hydrolase"/>
    <property type="match status" value="1"/>
</dbReference>
<dbReference type="PANTHER" id="PTHR30383:SF2">
    <property type="entry name" value="CELLULOSE-BINDING PROTEIN"/>
    <property type="match status" value="1"/>
</dbReference>
<feature type="chain" id="PRO_5017017957" evidence="1">
    <location>
        <begin position="21"/>
        <end position="244"/>
    </location>
</feature>
<dbReference type="InterPro" id="IPR051532">
    <property type="entry name" value="Ester_Hydrolysis_Enzymes"/>
</dbReference>
<dbReference type="InterPro" id="IPR013830">
    <property type="entry name" value="SGNH_hydro"/>
</dbReference>
<feature type="signal peptide" evidence="1">
    <location>
        <begin position="1"/>
        <end position="20"/>
    </location>
</feature>
<evidence type="ECO:0000256" key="1">
    <source>
        <dbReference type="SAM" id="SignalP"/>
    </source>
</evidence>
<name>A0A364N926_STELY</name>
<sequence>MVKLGAIAIGLLTLASEVCAQKTVKVMPFGASIVSRCWRAKLQTKLRDNNISNFDFVGSKTSSCSGTNIDQNHEGHPGSLAVDYAKNGNLTGWLNQNPPDVILMLVGTNDILIGKKPVSEILAAYDTLIAQMRSKNANMRIIVSNLLPLDPARFPARAVDGIVEFNKALVTYVPGKSTSKSPCTLVDNFANFDAVTDTDDGEHPNTSTGIQKMAAKFYEPTKNAIKAVSTKTAKRMSFQERRRQ</sequence>
<dbReference type="CDD" id="cd01833">
    <property type="entry name" value="XynB_like"/>
    <property type="match status" value="1"/>
</dbReference>
<organism evidence="3 4">
    <name type="scientific">Stemphylium lycopersici</name>
    <name type="common">Tomato gray leaf spot disease fungus</name>
    <name type="synonym">Thyrospora lycopersici</name>
    <dbReference type="NCBI Taxonomy" id="183478"/>
    <lineage>
        <taxon>Eukaryota</taxon>
        <taxon>Fungi</taxon>
        <taxon>Dikarya</taxon>
        <taxon>Ascomycota</taxon>
        <taxon>Pezizomycotina</taxon>
        <taxon>Dothideomycetes</taxon>
        <taxon>Pleosporomycetidae</taxon>
        <taxon>Pleosporales</taxon>
        <taxon>Pleosporineae</taxon>
        <taxon>Pleosporaceae</taxon>
        <taxon>Stemphylium</taxon>
    </lineage>
</organism>
<dbReference type="Pfam" id="PF13472">
    <property type="entry name" value="Lipase_GDSL_2"/>
    <property type="match status" value="1"/>
</dbReference>
<evidence type="ECO:0000259" key="2">
    <source>
        <dbReference type="Pfam" id="PF13472"/>
    </source>
</evidence>
<keyword evidence="1" id="KW-0732">Signal</keyword>
<keyword evidence="4" id="KW-1185">Reference proteome</keyword>
<reference evidence="4" key="1">
    <citation type="submission" date="2018-05" db="EMBL/GenBank/DDBJ databases">
        <title>Draft genome sequence of Stemphylium lycopersici strain CIDEFI 213.</title>
        <authorList>
            <person name="Medina R."/>
            <person name="Franco M.E.E."/>
            <person name="Lucentini C.G."/>
            <person name="Saparrat M.C.N."/>
            <person name="Balatti P.A."/>
        </authorList>
    </citation>
    <scope>NUCLEOTIDE SEQUENCE [LARGE SCALE GENOMIC DNA]</scope>
    <source>
        <strain evidence="4">CIDEFI 213</strain>
    </source>
</reference>
<dbReference type="EMBL" id="QGDH01000030">
    <property type="protein sequence ID" value="RAR13809.1"/>
    <property type="molecule type" value="Genomic_DNA"/>
</dbReference>
<dbReference type="Proteomes" id="UP000249619">
    <property type="component" value="Unassembled WGS sequence"/>
</dbReference>
<evidence type="ECO:0000313" key="4">
    <source>
        <dbReference type="Proteomes" id="UP000249619"/>
    </source>
</evidence>
<comment type="caution">
    <text evidence="3">The sequence shown here is derived from an EMBL/GenBank/DDBJ whole genome shotgun (WGS) entry which is preliminary data.</text>
</comment>
<protein>
    <submittedName>
        <fullName evidence="3">Carbohydrate esterase family 3 protein</fullName>
    </submittedName>
</protein>
<dbReference type="InterPro" id="IPR036514">
    <property type="entry name" value="SGNH_hydro_sf"/>
</dbReference>
<proteinExistence type="predicted"/>
<accession>A0A364N926</accession>
<dbReference type="AlphaFoldDB" id="A0A364N926"/>
<evidence type="ECO:0000313" key="3">
    <source>
        <dbReference type="EMBL" id="RAR13809.1"/>
    </source>
</evidence>
<dbReference type="PANTHER" id="PTHR30383">
    <property type="entry name" value="THIOESTERASE 1/PROTEASE 1/LYSOPHOSPHOLIPASE L1"/>
    <property type="match status" value="1"/>
</dbReference>
<dbReference type="OrthoDB" id="2119228at2759"/>
<gene>
    <name evidence="3" type="ORF">DDE83_002846</name>
</gene>
<dbReference type="SUPFAM" id="SSF52266">
    <property type="entry name" value="SGNH hydrolase"/>
    <property type="match status" value="1"/>
</dbReference>
<dbReference type="GO" id="GO:0004622">
    <property type="term" value="F:phosphatidylcholine lysophospholipase activity"/>
    <property type="evidence" value="ECO:0007669"/>
    <property type="project" value="TreeGrafter"/>
</dbReference>